<name>A0ABP0RF56_9DINO</name>
<feature type="region of interest" description="Disordered" evidence="1">
    <location>
        <begin position="89"/>
        <end position="114"/>
    </location>
</feature>
<feature type="compositionally biased region" description="Polar residues" evidence="1">
    <location>
        <begin position="163"/>
        <end position="175"/>
    </location>
</feature>
<feature type="region of interest" description="Disordered" evidence="1">
    <location>
        <begin position="154"/>
        <end position="190"/>
    </location>
</feature>
<comment type="caution">
    <text evidence="2">The sequence shown here is derived from an EMBL/GenBank/DDBJ whole genome shotgun (WGS) entry which is preliminary data.</text>
</comment>
<protein>
    <submittedName>
        <fullName evidence="2">Uncharacterized protein</fullName>
    </submittedName>
</protein>
<feature type="compositionally biased region" description="Acidic residues" evidence="1">
    <location>
        <begin position="104"/>
        <end position="114"/>
    </location>
</feature>
<proteinExistence type="predicted"/>
<dbReference type="Proteomes" id="UP001642484">
    <property type="component" value="Unassembled WGS sequence"/>
</dbReference>
<accession>A0ABP0RF56</accession>
<feature type="non-terminal residue" evidence="2">
    <location>
        <position position="1"/>
    </location>
</feature>
<evidence type="ECO:0000256" key="1">
    <source>
        <dbReference type="SAM" id="MobiDB-lite"/>
    </source>
</evidence>
<evidence type="ECO:0000313" key="3">
    <source>
        <dbReference type="Proteomes" id="UP001642484"/>
    </source>
</evidence>
<reference evidence="2 3" key="1">
    <citation type="submission" date="2024-02" db="EMBL/GenBank/DDBJ databases">
        <authorList>
            <person name="Chen Y."/>
            <person name="Shah S."/>
            <person name="Dougan E. K."/>
            <person name="Thang M."/>
            <person name="Chan C."/>
        </authorList>
    </citation>
    <scope>NUCLEOTIDE SEQUENCE [LARGE SCALE GENOMIC DNA]</scope>
</reference>
<feature type="compositionally biased region" description="Low complexity" evidence="1">
    <location>
        <begin position="176"/>
        <end position="188"/>
    </location>
</feature>
<sequence length="951" mass="104886">VFVDLNVYKQDFGDPAEREHKVCDIIDPETGKMKKAAFIPKRKAGYFEGELATTQKLQKKEVLDCDLNALRSGQVDESFDQHMESFAKSEAINSLRPSSKKEDNDDEAKGEEIDESECIELMVAMQQREDSQPNSSDSLTHDALRAHDAVHSAKRVAGKRNDFPSSTKRQGSVVLSTAAKPAPTAPTEKPSESDWLIFLKSGWDSCTSVAALDLTTESGGYICNMPSTADKAKWSAAVKAVSAQLVLIKDLLESGKIKDQEIKSAATQLKKIANGKCKKAGTKSKPELLSDRFKALSEFLLEVQKFRSGIVSSRMGSISSEDISKGSSVTSVLNKMKTDLTMGLEDADKAAAAELVKQAAQAIFLFPDNLESGSPEENNAYGKLSDFFWFTKSEFSENVQQLQQKFLASALSHIFTTSPKDDYQCEAHDYAALLLCFLPQQDVMAKAVLDEHVGKYLVILGNLAGKVKSITGGMSPEDAATLSDQLHQLKISNVAKDAKLLSRFLMTPGYKKFALFLQAELSRSQQDQAATQRAKTLQTDVSEVNAILTGRTQVGPFTLMRLVDMVKTLQKLVEGIAALPMGESSQRKEIREFIVDRFTQTVGSFLRTWDVIGAELVDDVMAFADAFGKTEKMLELCAPLKLTTKDVLKNVGYLCEAFAFQHHSEQFTQALSTQDVSIWTDNGQPDTPQAERALRFQHLCCDYLPNFKLCAAWSAFTKEAQDGFDNLFGQLRKLSKDVMWKLHNMVVDFYGTSNDKPKDGWMASDPGLEKAHADMKSALMKLQALCPAGEAPSSVMKVLETSIKEIDSILDVQLTAEEKNMKAEICAEIKSMRSLLPALTLEELMNDQSVEFFQSQMANASSVSGRAGPFFERIDASKPLDRFGQELCGEVNQLSSFLKVFLASLSACGILKQADPAKAASFEETRLKPRDLSMDQIPKCIRSKIEALAKK</sequence>
<organism evidence="2 3">
    <name type="scientific">Durusdinium trenchii</name>
    <dbReference type="NCBI Taxonomy" id="1381693"/>
    <lineage>
        <taxon>Eukaryota</taxon>
        <taxon>Sar</taxon>
        <taxon>Alveolata</taxon>
        <taxon>Dinophyceae</taxon>
        <taxon>Suessiales</taxon>
        <taxon>Symbiodiniaceae</taxon>
        <taxon>Durusdinium</taxon>
    </lineage>
</organism>
<keyword evidence="3" id="KW-1185">Reference proteome</keyword>
<evidence type="ECO:0000313" key="2">
    <source>
        <dbReference type="EMBL" id="CAK9099228.1"/>
    </source>
</evidence>
<dbReference type="EMBL" id="CAXAMN010025929">
    <property type="protein sequence ID" value="CAK9099228.1"/>
    <property type="molecule type" value="Genomic_DNA"/>
</dbReference>
<gene>
    <name evidence="2" type="ORF">CCMP2556_LOCUS46961</name>
</gene>